<feature type="domain" description="BZIP" evidence="7">
    <location>
        <begin position="1"/>
        <end position="58"/>
    </location>
</feature>
<dbReference type="GO" id="GO:0003677">
    <property type="term" value="F:DNA binding"/>
    <property type="evidence" value="ECO:0007669"/>
    <property type="project" value="UniProtKB-KW"/>
</dbReference>
<dbReference type="InterPro" id="IPR051027">
    <property type="entry name" value="bZIP_transcription_factors"/>
</dbReference>
<dbReference type="GO" id="GO:0003700">
    <property type="term" value="F:DNA-binding transcription factor activity"/>
    <property type="evidence" value="ECO:0007669"/>
    <property type="project" value="InterPro"/>
</dbReference>
<dbReference type="Gene3D" id="1.20.5.170">
    <property type="match status" value="1"/>
</dbReference>
<dbReference type="PROSITE" id="PS50217">
    <property type="entry name" value="BZIP"/>
    <property type="match status" value="1"/>
</dbReference>
<dbReference type="SMART" id="SM00338">
    <property type="entry name" value="BRLZ"/>
    <property type="match status" value="1"/>
</dbReference>
<dbReference type="PANTHER" id="PTHR19304">
    <property type="entry name" value="CYCLIC-AMP RESPONSE ELEMENT BINDING PROTEIN"/>
    <property type="match status" value="1"/>
</dbReference>
<keyword evidence="9" id="KW-1185">Reference proteome</keyword>
<feature type="compositionally biased region" description="Low complexity" evidence="6">
    <location>
        <begin position="89"/>
        <end position="106"/>
    </location>
</feature>
<dbReference type="SUPFAM" id="SSF57959">
    <property type="entry name" value="Leucine zipper domain"/>
    <property type="match status" value="1"/>
</dbReference>
<protein>
    <recommendedName>
        <fullName evidence="7">BZIP domain-containing protein</fullName>
    </recommendedName>
</protein>
<name>A0A9P4IGF0_9PEZI</name>
<evidence type="ECO:0000256" key="2">
    <source>
        <dbReference type="ARBA" id="ARBA00023015"/>
    </source>
</evidence>
<organism evidence="8 9">
    <name type="scientific">Rhizodiscina lignyota</name>
    <dbReference type="NCBI Taxonomy" id="1504668"/>
    <lineage>
        <taxon>Eukaryota</taxon>
        <taxon>Fungi</taxon>
        <taxon>Dikarya</taxon>
        <taxon>Ascomycota</taxon>
        <taxon>Pezizomycotina</taxon>
        <taxon>Dothideomycetes</taxon>
        <taxon>Pleosporomycetidae</taxon>
        <taxon>Aulographales</taxon>
        <taxon>Rhizodiscinaceae</taxon>
        <taxon>Rhizodiscina</taxon>
    </lineage>
</organism>
<evidence type="ECO:0000313" key="9">
    <source>
        <dbReference type="Proteomes" id="UP000799772"/>
    </source>
</evidence>
<feature type="region of interest" description="Disordered" evidence="6">
    <location>
        <begin position="85"/>
        <end position="106"/>
    </location>
</feature>
<evidence type="ECO:0000256" key="1">
    <source>
        <dbReference type="ARBA" id="ARBA00004123"/>
    </source>
</evidence>
<evidence type="ECO:0000313" key="8">
    <source>
        <dbReference type="EMBL" id="KAF2101120.1"/>
    </source>
</evidence>
<comment type="caution">
    <text evidence="8">The sequence shown here is derived from an EMBL/GenBank/DDBJ whole genome shotgun (WGS) entry which is preliminary data.</text>
</comment>
<keyword evidence="4" id="KW-0804">Transcription</keyword>
<comment type="subcellular location">
    <subcellularLocation>
        <location evidence="1">Nucleus</location>
    </subcellularLocation>
</comment>
<dbReference type="EMBL" id="ML978124">
    <property type="protein sequence ID" value="KAF2101120.1"/>
    <property type="molecule type" value="Genomic_DNA"/>
</dbReference>
<evidence type="ECO:0000259" key="7">
    <source>
        <dbReference type="PROSITE" id="PS50217"/>
    </source>
</evidence>
<dbReference type="AlphaFoldDB" id="A0A9P4IGF0"/>
<reference evidence="8" key="1">
    <citation type="journal article" date="2020" name="Stud. Mycol.">
        <title>101 Dothideomycetes genomes: a test case for predicting lifestyles and emergence of pathogens.</title>
        <authorList>
            <person name="Haridas S."/>
            <person name="Albert R."/>
            <person name="Binder M."/>
            <person name="Bloem J."/>
            <person name="Labutti K."/>
            <person name="Salamov A."/>
            <person name="Andreopoulos B."/>
            <person name="Baker S."/>
            <person name="Barry K."/>
            <person name="Bills G."/>
            <person name="Bluhm B."/>
            <person name="Cannon C."/>
            <person name="Castanera R."/>
            <person name="Culley D."/>
            <person name="Daum C."/>
            <person name="Ezra D."/>
            <person name="Gonzalez J."/>
            <person name="Henrissat B."/>
            <person name="Kuo A."/>
            <person name="Liang C."/>
            <person name="Lipzen A."/>
            <person name="Lutzoni F."/>
            <person name="Magnuson J."/>
            <person name="Mondo S."/>
            <person name="Nolan M."/>
            <person name="Ohm R."/>
            <person name="Pangilinan J."/>
            <person name="Park H.-J."/>
            <person name="Ramirez L."/>
            <person name="Alfaro M."/>
            <person name="Sun H."/>
            <person name="Tritt A."/>
            <person name="Yoshinaga Y."/>
            <person name="Zwiers L.-H."/>
            <person name="Turgeon B."/>
            <person name="Goodwin S."/>
            <person name="Spatafora J."/>
            <person name="Crous P."/>
            <person name="Grigoriev I."/>
        </authorList>
    </citation>
    <scope>NUCLEOTIDE SEQUENCE</scope>
    <source>
        <strain evidence="8">CBS 133067</strain>
    </source>
</reference>
<dbReference type="OrthoDB" id="295274at2759"/>
<keyword evidence="2" id="KW-0805">Transcription regulation</keyword>
<proteinExistence type="predicted"/>
<evidence type="ECO:0000256" key="3">
    <source>
        <dbReference type="ARBA" id="ARBA00023125"/>
    </source>
</evidence>
<dbReference type="CDD" id="cd14687">
    <property type="entry name" value="bZIP_ATF2"/>
    <property type="match status" value="1"/>
</dbReference>
<dbReference type="InterPro" id="IPR046347">
    <property type="entry name" value="bZIP_sf"/>
</dbReference>
<dbReference type="InterPro" id="IPR002112">
    <property type="entry name" value="Leuzip_Jun"/>
</dbReference>
<dbReference type="Proteomes" id="UP000799772">
    <property type="component" value="Unassembled WGS sequence"/>
</dbReference>
<dbReference type="PRINTS" id="PR00043">
    <property type="entry name" value="LEUZIPPRJUN"/>
</dbReference>
<evidence type="ECO:0000256" key="5">
    <source>
        <dbReference type="ARBA" id="ARBA00023242"/>
    </source>
</evidence>
<sequence length="119" mass="13555">MLEKNREAAKRCRTKKKSEEEWLKEEVRALESNNAQLHNCATFLRHEVLGLKEECLKYINCGCDRGYERVRDYLLQMVAADAGYSSPDSANSAFTSSTSSLSPGWSTENLDVVRRVEPH</sequence>
<gene>
    <name evidence="8" type="ORF">NA57DRAFT_55180</name>
</gene>
<keyword evidence="3" id="KW-0238">DNA-binding</keyword>
<dbReference type="Pfam" id="PF00170">
    <property type="entry name" value="bZIP_1"/>
    <property type="match status" value="1"/>
</dbReference>
<evidence type="ECO:0000256" key="4">
    <source>
        <dbReference type="ARBA" id="ARBA00023163"/>
    </source>
</evidence>
<accession>A0A9P4IGF0</accession>
<keyword evidence="5" id="KW-0539">Nucleus</keyword>
<dbReference type="InterPro" id="IPR004827">
    <property type="entry name" value="bZIP"/>
</dbReference>
<evidence type="ECO:0000256" key="6">
    <source>
        <dbReference type="SAM" id="MobiDB-lite"/>
    </source>
</evidence>
<dbReference type="GO" id="GO:0005634">
    <property type="term" value="C:nucleus"/>
    <property type="evidence" value="ECO:0007669"/>
    <property type="project" value="UniProtKB-SubCell"/>
</dbReference>